<evidence type="ECO:0000313" key="2">
    <source>
        <dbReference type="Proteomes" id="UP000326396"/>
    </source>
</evidence>
<comment type="caution">
    <text evidence="1">The sequence shown here is derived from an EMBL/GenBank/DDBJ whole genome shotgun (WGS) entry which is preliminary data.</text>
</comment>
<proteinExistence type="predicted"/>
<dbReference type="InterPro" id="IPR044699">
    <property type="entry name" value="MAKR6"/>
</dbReference>
<evidence type="ECO:0008006" key="3">
    <source>
        <dbReference type="Google" id="ProtNLM"/>
    </source>
</evidence>
<reference evidence="1 2" key="1">
    <citation type="submission" date="2019-05" db="EMBL/GenBank/DDBJ databases">
        <title>Mikania micrantha, genome provides insights into the molecular mechanism of rapid growth.</title>
        <authorList>
            <person name="Liu B."/>
        </authorList>
    </citation>
    <scope>NUCLEOTIDE SEQUENCE [LARGE SCALE GENOMIC DNA]</scope>
    <source>
        <strain evidence="1">NLD-2019</strain>
        <tissue evidence="1">Leaf</tissue>
    </source>
</reference>
<protein>
    <recommendedName>
        <fullName evidence="3">Membrane-associated kinase regulator 6</fullName>
    </recommendedName>
</protein>
<dbReference type="AlphaFoldDB" id="A0A5N6NQ14"/>
<keyword evidence="2" id="KW-1185">Reference proteome</keyword>
<sequence>METSQPLTIESFSYSWLINDCNQEEYNTNSIANSPKEFDTRNFSFDLRHAMNLVDADEIFHNGHIVPKSVNQMKLYSCPATPVVHFQHKKASKCRKKYSQLIADWRVSSKRVFRKCFSFFLHRKGRRVVDSSRNSVYMSSSKCRNEEMNMRIEVYETTFRRTKSWNQTCSNDKSYDDYNEGSVHDAIAHCKRSLIGT</sequence>
<evidence type="ECO:0000313" key="1">
    <source>
        <dbReference type="EMBL" id="KAD4982728.1"/>
    </source>
</evidence>
<accession>A0A5N6NQ14</accession>
<gene>
    <name evidence="1" type="ORF">E3N88_19399</name>
</gene>
<dbReference type="PANTHER" id="PTHR34576">
    <property type="entry name" value="MEMBRANE-ASSOCIATED KINASE REGULATOR 6-RELATED"/>
    <property type="match status" value="1"/>
</dbReference>
<name>A0A5N6NQ14_9ASTR</name>
<dbReference type="PANTHER" id="PTHR34576:SF2">
    <property type="entry name" value="MEMBRANE-ASSOCIATED KINASE REGULATOR 6-RELATED"/>
    <property type="match status" value="1"/>
</dbReference>
<organism evidence="1 2">
    <name type="scientific">Mikania micrantha</name>
    <name type="common">bitter vine</name>
    <dbReference type="NCBI Taxonomy" id="192012"/>
    <lineage>
        <taxon>Eukaryota</taxon>
        <taxon>Viridiplantae</taxon>
        <taxon>Streptophyta</taxon>
        <taxon>Embryophyta</taxon>
        <taxon>Tracheophyta</taxon>
        <taxon>Spermatophyta</taxon>
        <taxon>Magnoliopsida</taxon>
        <taxon>eudicotyledons</taxon>
        <taxon>Gunneridae</taxon>
        <taxon>Pentapetalae</taxon>
        <taxon>asterids</taxon>
        <taxon>campanulids</taxon>
        <taxon>Asterales</taxon>
        <taxon>Asteraceae</taxon>
        <taxon>Asteroideae</taxon>
        <taxon>Heliantheae alliance</taxon>
        <taxon>Eupatorieae</taxon>
        <taxon>Mikania</taxon>
    </lineage>
</organism>
<dbReference type="OrthoDB" id="1913205at2759"/>
<dbReference type="EMBL" id="SZYD01000010">
    <property type="protein sequence ID" value="KAD4982728.1"/>
    <property type="molecule type" value="Genomic_DNA"/>
</dbReference>
<dbReference type="Proteomes" id="UP000326396">
    <property type="component" value="Linkage Group LG18"/>
</dbReference>